<keyword evidence="3" id="KW-1185">Reference proteome</keyword>
<reference evidence="3" key="1">
    <citation type="journal article" date="2015" name="Nat. Genet.">
        <title>The genome and transcriptome of the zoonotic hookworm Ancylostoma ceylanicum identify infection-specific gene families.</title>
        <authorList>
            <person name="Schwarz E.M."/>
            <person name="Hu Y."/>
            <person name="Antoshechkin I."/>
            <person name="Miller M.M."/>
            <person name="Sternberg P.W."/>
            <person name="Aroian R.V."/>
        </authorList>
    </citation>
    <scope>NUCLEOTIDE SEQUENCE</scope>
    <source>
        <strain evidence="3">HY135</strain>
    </source>
</reference>
<dbReference type="Proteomes" id="UP000024635">
    <property type="component" value="Unassembled WGS sequence"/>
</dbReference>
<proteinExistence type="predicted"/>
<dbReference type="EMBL" id="JARK01001544">
    <property type="protein sequence ID" value="EYB91256.1"/>
    <property type="molecule type" value="Genomic_DNA"/>
</dbReference>
<evidence type="ECO:0000256" key="1">
    <source>
        <dbReference type="SAM" id="Phobius"/>
    </source>
</evidence>
<name>A0A016SLK4_9BILA</name>
<dbReference type="AlphaFoldDB" id="A0A016SLK4"/>
<evidence type="ECO:0000313" key="3">
    <source>
        <dbReference type="Proteomes" id="UP000024635"/>
    </source>
</evidence>
<feature type="transmembrane region" description="Helical" evidence="1">
    <location>
        <begin position="26"/>
        <end position="45"/>
    </location>
</feature>
<organism evidence="2 3">
    <name type="scientific">Ancylostoma ceylanicum</name>
    <dbReference type="NCBI Taxonomy" id="53326"/>
    <lineage>
        <taxon>Eukaryota</taxon>
        <taxon>Metazoa</taxon>
        <taxon>Ecdysozoa</taxon>
        <taxon>Nematoda</taxon>
        <taxon>Chromadorea</taxon>
        <taxon>Rhabditida</taxon>
        <taxon>Rhabditina</taxon>
        <taxon>Rhabditomorpha</taxon>
        <taxon>Strongyloidea</taxon>
        <taxon>Ancylostomatidae</taxon>
        <taxon>Ancylostomatinae</taxon>
        <taxon>Ancylostoma</taxon>
    </lineage>
</organism>
<gene>
    <name evidence="2" type="primary">Acey_s0208.g2077</name>
    <name evidence="2" type="ORF">Y032_0208g2077</name>
</gene>
<keyword evidence="1" id="KW-0472">Membrane</keyword>
<protein>
    <submittedName>
        <fullName evidence="2">Uncharacterized protein</fullName>
    </submittedName>
</protein>
<evidence type="ECO:0000313" key="2">
    <source>
        <dbReference type="EMBL" id="EYB91256.1"/>
    </source>
</evidence>
<keyword evidence="1" id="KW-0812">Transmembrane</keyword>
<accession>A0A016SLK4</accession>
<sequence length="87" mass="10053">MGFLPNSMNGVFEGELRVPMFSQSKYVPVDVHFLVIVVKIFFILYHQLRESRIEKNPLKGLRHLVVLANSVGDITLTKFDQQKRNHA</sequence>
<keyword evidence="1" id="KW-1133">Transmembrane helix</keyword>
<comment type="caution">
    <text evidence="2">The sequence shown here is derived from an EMBL/GenBank/DDBJ whole genome shotgun (WGS) entry which is preliminary data.</text>
</comment>